<dbReference type="InterPro" id="IPR037069">
    <property type="entry name" value="AcylCoA_DH/ox_N_sf"/>
</dbReference>
<dbReference type="EMBL" id="JACI01000002">
    <property type="protein sequence ID" value="OAQ14707.1"/>
    <property type="molecule type" value="Genomic_DNA"/>
</dbReference>
<dbReference type="PANTHER" id="PTHR43884">
    <property type="entry name" value="ACYL-COA DEHYDROGENASE"/>
    <property type="match status" value="1"/>
</dbReference>
<evidence type="ECO:0000313" key="2">
    <source>
        <dbReference type="EMBL" id="OAQ14707.1"/>
    </source>
</evidence>
<feature type="domain" description="Acyl-CoA dehydrogenase/oxidase N-terminal" evidence="1">
    <location>
        <begin position="10"/>
        <end position="105"/>
    </location>
</feature>
<dbReference type="PATRIC" id="fig|1261658.3.peg.2062"/>
<sequence length="354" mass="39063">MSYLSQSFRDWLAAHADSLDQSNQFADELLQRVADEGVFKLGIPSKLGGNNSSAQQVIEAISEISQYSLTAGFITWGHRTFIENILQSENPLPRTQWLPDLLNGKLAGGTALSNAVKFLAGIEELNVTICEEKGECYLNGRLPWVTNLRADHFAAVFIAGYENPNGREPIVIAIPSDAQGLTRTEELDLIALQGSNTAALIFDKVKLNDAWILSHHAPLFLSQIRPHFLGFQFGMAFGLAERSLNEVENTLASNRVILQPEWEKQKQALTKIKQQLATGLVAKDSFIQNPKSLFKLRIDIVDVVAQSVLLELQAGGGRGYLRNAGSDFIRRWREAAFLPVVTPSAVQLRLVLAA</sequence>
<dbReference type="InterPro" id="IPR009100">
    <property type="entry name" value="AcylCoA_DH/oxidase_NM_dom_sf"/>
</dbReference>
<dbReference type="Gene3D" id="1.10.540.10">
    <property type="entry name" value="Acyl-CoA dehydrogenase/oxidase, N-terminal domain"/>
    <property type="match status" value="1"/>
</dbReference>
<reference evidence="2 3" key="1">
    <citation type="submission" date="2014-01" db="EMBL/GenBank/DDBJ databases">
        <authorList>
            <person name="Zuccon D."/>
        </authorList>
    </citation>
    <scope>NUCLEOTIDE SEQUENCE [LARGE SCALE GENOMIC DNA]</scope>
    <source>
        <strain evidence="2 3">Y31</strain>
    </source>
</reference>
<dbReference type="RefSeq" id="WP_064318965.1">
    <property type="nucleotide sequence ID" value="NZ_JACI01000002.1"/>
</dbReference>
<evidence type="ECO:0000313" key="3">
    <source>
        <dbReference type="Proteomes" id="UP000078358"/>
    </source>
</evidence>
<dbReference type="Gene3D" id="2.40.110.10">
    <property type="entry name" value="Butyryl-CoA Dehydrogenase, subunit A, domain 2"/>
    <property type="match status" value="1"/>
</dbReference>
<dbReference type="InterPro" id="IPR013786">
    <property type="entry name" value="AcylCoA_DH/ox_N"/>
</dbReference>
<dbReference type="Proteomes" id="UP000078358">
    <property type="component" value="Unassembled WGS sequence"/>
</dbReference>
<comment type="caution">
    <text evidence="2">The sequence shown here is derived from an EMBL/GenBank/DDBJ whole genome shotgun (WGS) entry which is preliminary data.</text>
</comment>
<organism evidence="2 3">
    <name type="scientific">Bibersteinia trehalosi Y31</name>
    <dbReference type="NCBI Taxonomy" id="1261658"/>
    <lineage>
        <taxon>Bacteria</taxon>
        <taxon>Pseudomonadati</taxon>
        <taxon>Pseudomonadota</taxon>
        <taxon>Gammaproteobacteria</taxon>
        <taxon>Pasteurellales</taxon>
        <taxon>Pasteurellaceae</taxon>
        <taxon>Bibersteinia</taxon>
    </lineage>
</organism>
<protein>
    <submittedName>
        <fullName evidence="2">Dehydrogenase</fullName>
    </submittedName>
</protein>
<name>A0A179CYS0_BIBTR</name>
<proteinExistence type="predicted"/>
<dbReference type="SUPFAM" id="SSF56645">
    <property type="entry name" value="Acyl-CoA dehydrogenase NM domain-like"/>
    <property type="match status" value="1"/>
</dbReference>
<dbReference type="PANTHER" id="PTHR43884:SF12">
    <property type="entry name" value="ISOVALERYL-COA DEHYDROGENASE, MITOCHONDRIAL-RELATED"/>
    <property type="match status" value="1"/>
</dbReference>
<gene>
    <name evidence="2" type="ORF">F480_10305</name>
</gene>
<evidence type="ECO:0000259" key="1">
    <source>
        <dbReference type="Pfam" id="PF02771"/>
    </source>
</evidence>
<dbReference type="GO" id="GO:0003995">
    <property type="term" value="F:acyl-CoA dehydrogenase activity"/>
    <property type="evidence" value="ECO:0007669"/>
    <property type="project" value="TreeGrafter"/>
</dbReference>
<dbReference type="AlphaFoldDB" id="A0A179CYS0"/>
<dbReference type="InterPro" id="IPR046373">
    <property type="entry name" value="Acyl-CoA_Oxase/DH_mid-dom_sf"/>
</dbReference>
<dbReference type="Pfam" id="PF02771">
    <property type="entry name" value="Acyl-CoA_dh_N"/>
    <property type="match status" value="1"/>
</dbReference>
<dbReference type="GO" id="GO:0050660">
    <property type="term" value="F:flavin adenine dinucleotide binding"/>
    <property type="evidence" value="ECO:0007669"/>
    <property type="project" value="InterPro"/>
</dbReference>
<accession>A0A179CYS0</accession>